<sequence>MTDHSDGYGRLSGGWAGLPWVTLLVINDYMGRVTPKAQSIRQRQGTTSCYLGFIFGDELVAVYRYFRSLAVDSPSSTMRYNLIVAFQKLARILKLTTQDIDGH</sequence>
<dbReference type="AlphaFoldDB" id="A0A2I4HU05"/>
<dbReference type="GeneID" id="109021469"/>
<evidence type="ECO:0000313" key="2">
    <source>
        <dbReference type="RefSeq" id="XP_018859636.1"/>
    </source>
</evidence>
<keyword evidence="1" id="KW-1185">Reference proteome</keyword>
<dbReference type="RefSeq" id="XP_018859636.1">
    <property type="nucleotide sequence ID" value="XM_019004091.2"/>
</dbReference>
<dbReference type="Pfam" id="PF10373">
    <property type="entry name" value="EST1_DNA_bind"/>
    <property type="match status" value="1"/>
</dbReference>
<evidence type="ECO:0000313" key="1">
    <source>
        <dbReference type="Proteomes" id="UP000235220"/>
    </source>
</evidence>
<accession>A0A2I4HU05</accession>
<dbReference type="Proteomes" id="UP000235220">
    <property type="component" value="Chromosome 10"/>
</dbReference>
<dbReference type="KEGG" id="jre:109021469"/>
<dbReference type="STRING" id="51240.A0A2I4HU05"/>
<dbReference type="InterPro" id="IPR018834">
    <property type="entry name" value="DNA/RNA-bd_Est1-type"/>
</dbReference>
<gene>
    <name evidence="2" type="primary">LOC109021469</name>
</gene>
<name>A0A2I4HU05_JUGRE</name>
<protein>
    <submittedName>
        <fullName evidence="2">Uncharacterized protein LOC109021469 isoform X1</fullName>
    </submittedName>
</protein>
<reference evidence="2" key="1">
    <citation type="submission" date="2025-08" db="UniProtKB">
        <authorList>
            <consortium name="RefSeq"/>
        </authorList>
    </citation>
    <scope>IDENTIFICATION</scope>
    <source>
        <tissue evidence="2">Leaves</tissue>
    </source>
</reference>
<proteinExistence type="predicted"/>
<dbReference type="SUPFAM" id="SSF48452">
    <property type="entry name" value="TPR-like"/>
    <property type="match status" value="1"/>
</dbReference>
<organism evidence="1 2">
    <name type="scientific">Juglans regia</name>
    <name type="common">English walnut</name>
    <dbReference type="NCBI Taxonomy" id="51240"/>
    <lineage>
        <taxon>Eukaryota</taxon>
        <taxon>Viridiplantae</taxon>
        <taxon>Streptophyta</taxon>
        <taxon>Embryophyta</taxon>
        <taxon>Tracheophyta</taxon>
        <taxon>Spermatophyta</taxon>
        <taxon>Magnoliopsida</taxon>
        <taxon>eudicotyledons</taxon>
        <taxon>Gunneridae</taxon>
        <taxon>Pentapetalae</taxon>
        <taxon>rosids</taxon>
        <taxon>fabids</taxon>
        <taxon>Fagales</taxon>
        <taxon>Juglandaceae</taxon>
        <taxon>Juglans</taxon>
    </lineage>
</organism>
<dbReference type="Gene3D" id="1.25.40.10">
    <property type="entry name" value="Tetratricopeptide repeat domain"/>
    <property type="match status" value="1"/>
</dbReference>
<dbReference type="InterPro" id="IPR011990">
    <property type="entry name" value="TPR-like_helical_dom_sf"/>
</dbReference>
<dbReference type="OrthoDB" id="69928at2759"/>
<dbReference type="Gramene" id="Jr10_23300_p1">
    <property type="protein sequence ID" value="cds.Jr10_23300_p1"/>
    <property type="gene ID" value="Jr10_23300"/>
</dbReference>